<feature type="region of interest" description="Disordered" evidence="3">
    <location>
        <begin position="1104"/>
        <end position="1143"/>
    </location>
</feature>
<feature type="compositionally biased region" description="Basic and acidic residues" evidence="3">
    <location>
        <begin position="1838"/>
        <end position="1850"/>
    </location>
</feature>
<dbReference type="Proteomes" id="UP000245771">
    <property type="component" value="Unassembled WGS sequence"/>
</dbReference>
<evidence type="ECO:0000313" key="4">
    <source>
        <dbReference type="EMBL" id="PWN36191.1"/>
    </source>
</evidence>
<feature type="compositionally biased region" description="Polar residues" evidence="3">
    <location>
        <begin position="1951"/>
        <end position="1960"/>
    </location>
</feature>
<feature type="compositionally biased region" description="Low complexity" evidence="3">
    <location>
        <begin position="449"/>
        <end position="475"/>
    </location>
</feature>
<sequence length="2074" mass="224609">MEDQEASKASSSGDRQTGKDLLPGIRIKGDGEAAQSSPNPSIPGSPSQPALFSHPSPTSSVSSSSSTSSTRPSHSRSRSVNLSPTLHAGTSFSPGAIRWDPYGADSALRNAVTAHQSSTGNAGHASSSNIPSANQLHPIQNPHQHMSSFSPSNFSNPASSPKLRPTSPIYVNVHAPSPTGSSAPVDIAGRSPLYNVATSEGGSSNGSSGSLNSDHAISTSPETRRPSHLIARAMEKSSSAGSSGFSPRSPRSPHRSDYSRRTQSPSRAYAIPMSPRLQALGSSGHVRRLSGNGTEPIARIPSPSFVSSQLGRSPSRGESGLHIAMGGNEAGSPSSPRINPDPELPVDSVWPSTQHHEQALPVTASGLEAIPLDAGSTYSTPIPPSLRDEVAAHSSAGGMTAIPIPVPSSPGRRSPLVDWHAGVRMQRTPSPLNWGTTGSHQPTGRRGSHSSSSNVSAHYSSSPLRSSSPRLAAPQPIASNSLNLANAAMHRHSRALSNSSVSSNDSDVDARDMAIPQQRSHDEQSPTHKAVSQPRTTSAKVDAQIVHAEVGASADHNDEADQRESIGIANQQNNLDRRNMIIPPPRHSSSPQERIRFLERRSSFELHSPSFASRTLLPPREEYSYLNGIPIRAQSPAHMASSPSGSASSTASESPPKVRSFIGMPPRSGYELSDDPDDVGSEDGSVGSGRDSVGTNEDRDEEEEDEGEDEKDGKQDADLEGAVGEMDEDSFPQSQTQAHGSAPKRPPLSPGTVVVPDPMTVQPANAVTRYWGEHGDQESQQSVPTDIDIEAGEEDDQQDDNFDQVDENDPLQEEGLTTLERIFLFAKSEMTYHRILVSHSLADWILEVELNEAVEFVIPLLNGLACDVNEVCSSFAPQLHRLMWYFFRNCPLAEDTKNTIEPASTDADGFPVENDERATRPRLSISTFTPLLCALLLNSNATIANSTQTAIVFFCARLQGFGLAGDTFELDEEDTRVQQPHIGADPSVQSRQPFDANTTLVRDAAAREDKRILLEDYEFGAEQREMIMNELLEQVAVAIGHLSSDKSERATGSVNHDQPNEAVYHDGEDHAASAQSIKEEHSDQQMDHVDGASGENQAVTNTATDTGAENVESKPRELAQEAQDDQRETEMEHDSDTLEPKFDEQQDFSQNQADEEMMTWASSDDIEDGLGDTAMASVDGASITMSIEEEVAVGRMASISLLAAIGTENLIGKDFMINRVIPELIASAGDRTFFVRKEAAVAVGILARAIGHDHIREQNILGVFSQLCQDTIWHVRQAACLSAPNLFAQVVDRFERRKELMEVMSGFVNDVSRNVRVAALDIIGEVIYLFHDDPEGVPEHLVRHFLGQPWDGKDENVAEATHSNTASKDIGNDQQNDRLAGTISEDIEIDSTNVNTWTHSSDSSDSMSSGAWRYNDAFGGAQPGELSFDGLNSDPDRPLVMAYNLPAVALTLGADKWHVLREVHSQLSNHASSKVRRSLAASLHEIAKIVGLDAASKDLLPFVSHFLDPKFEQDGEVKMALLENIDVTLCHMHVESGLEAMKVIQDLWNDTEIFGTGARFPNHWRMREKVISKIPALASKFLLEDDQGILVMLMQSALMDSVSAVRMKGVSTVSGLYHLFAEQDQVLADGFLGMLVDVSDSDDAGYRARVATLQSIAQLCQSQIQRSSIEMLAMPRLLELSKDEIVDVRLALASLIQLMCSSDQLYALPQSRSDRLIRILRRLGNDESGLVRETIESVVGSDYITELGPVSPLEPRPARELILGPIEGGPHKPLSSFMDGMNMTPHESRGDDFDTGEQTFSMDDDEDERDEDEMQEGAEESQGDGQDNSRPGALNRNDIADADGKGERRPAPSLANSTLARRRIANQIHPSMNGTNGWNNAGNNHGHGMSMSDEGDEDMIVIPSDENALLLSAHLPSDHLSGPLTSAILDEDDGEDESPHHLLSVADKSTPVKQGNNTYGSLKRLDALRTQDDLTSNDPSFSLESPERAFHHAKEASNNSTGEDPTTGSTKDPFLAFVAGQHFVDHQNTNGTPAETKAVHRRSTPDVPLSPSQQRSAFDDDDDDEYVEEDEEEE</sequence>
<feature type="region of interest" description="Disordered" evidence="3">
    <location>
        <begin position="516"/>
        <end position="593"/>
    </location>
</feature>
<dbReference type="InterPro" id="IPR011989">
    <property type="entry name" value="ARM-like"/>
</dbReference>
<feature type="compositionally biased region" description="Acidic residues" evidence="3">
    <location>
        <begin position="698"/>
        <end position="710"/>
    </location>
</feature>
<feature type="region of interest" description="Disordered" evidence="3">
    <location>
        <begin position="2025"/>
        <end position="2074"/>
    </location>
</feature>
<dbReference type="InParanoid" id="A0A316VJI7"/>
<gene>
    <name evidence="4" type="ORF">FA14DRAFT_161019</name>
</gene>
<dbReference type="PANTHER" id="PTHR10648:SF1">
    <property type="entry name" value="SERINE_THREONINE-PROTEIN PHOSPHATASE 4 REGULATORY SUBUNIT 1"/>
    <property type="match status" value="1"/>
</dbReference>
<feature type="compositionally biased region" description="Low complexity" evidence="3">
    <location>
        <begin position="36"/>
        <end position="72"/>
    </location>
</feature>
<feature type="region of interest" description="Disordered" evidence="3">
    <location>
        <begin position="1924"/>
        <end position="2012"/>
    </location>
</feature>
<feature type="compositionally biased region" description="Acidic residues" evidence="3">
    <location>
        <begin position="2059"/>
        <end position="2074"/>
    </location>
</feature>
<feature type="compositionally biased region" description="Low complexity" evidence="3">
    <location>
        <begin position="199"/>
        <end position="213"/>
    </location>
</feature>
<feature type="region of interest" description="Disordered" evidence="3">
    <location>
        <begin position="1047"/>
        <end position="1092"/>
    </location>
</feature>
<feature type="compositionally biased region" description="Polar residues" evidence="3">
    <location>
        <begin position="1973"/>
        <end position="1983"/>
    </location>
</feature>
<feature type="compositionally biased region" description="Basic and acidic residues" evidence="3">
    <location>
        <begin position="555"/>
        <end position="564"/>
    </location>
</feature>
<dbReference type="GO" id="GO:0005737">
    <property type="term" value="C:cytoplasm"/>
    <property type="evidence" value="ECO:0007669"/>
    <property type="project" value="TreeGrafter"/>
</dbReference>
<feature type="compositionally biased region" description="Acidic residues" evidence="3">
    <location>
        <begin position="1802"/>
        <end position="1822"/>
    </location>
</feature>
<feature type="compositionally biased region" description="Low complexity" evidence="3">
    <location>
        <begin position="1873"/>
        <end position="1888"/>
    </location>
</feature>
<dbReference type="InterPro" id="IPR021133">
    <property type="entry name" value="HEAT_type_2"/>
</dbReference>
<feature type="compositionally biased region" description="Low complexity" evidence="3">
    <location>
        <begin position="495"/>
        <end position="505"/>
    </location>
</feature>
<feature type="compositionally biased region" description="Low complexity" evidence="3">
    <location>
        <begin position="682"/>
        <end position="694"/>
    </location>
</feature>
<reference evidence="4 5" key="1">
    <citation type="journal article" date="2018" name="Mol. Biol. Evol.">
        <title>Broad Genomic Sampling Reveals a Smut Pathogenic Ancestry of the Fungal Clade Ustilaginomycotina.</title>
        <authorList>
            <person name="Kijpornyongpan T."/>
            <person name="Mondo S.J."/>
            <person name="Barry K."/>
            <person name="Sandor L."/>
            <person name="Lee J."/>
            <person name="Lipzen A."/>
            <person name="Pangilinan J."/>
            <person name="LaButti K."/>
            <person name="Hainaut M."/>
            <person name="Henrissat B."/>
            <person name="Grigoriev I.V."/>
            <person name="Spatafora J.W."/>
            <person name="Aime M.C."/>
        </authorList>
    </citation>
    <scope>NUCLEOTIDE SEQUENCE [LARGE SCALE GENOMIC DNA]</scope>
    <source>
        <strain evidence="4 5">MCA 3882</strain>
    </source>
</reference>
<feature type="compositionally biased region" description="Basic and acidic residues" evidence="3">
    <location>
        <begin position="1063"/>
        <end position="1090"/>
    </location>
</feature>
<feature type="compositionally biased region" description="Basic and acidic residues" evidence="3">
    <location>
        <begin position="1985"/>
        <end position="1995"/>
    </location>
</feature>
<dbReference type="RefSeq" id="XP_025356493.1">
    <property type="nucleotide sequence ID" value="XM_025498938.1"/>
</dbReference>
<accession>A0A316VJI7</accession>
<dbReference type="GeneID" id="37020719"/>
<feature type="compositionally biased region" description="Basic and acidic residues" evidence="3">
    <location>
        <begin position="1111"/>
        <end position="1143"/>
    </location>
</feature>
<feature type="compositionally biased region" description="Basic and acidic residues" evidence="3">
    <location>
        <begin position="1963"/>
        <end position="1972"/>
    </location>
</feature>
<feature type="compositionally biased region" description="Polar residues" evidence="3">
    <location>
        <begin position="81"/>
        <end position="93"/>
    </location>
</feature>
<evidence type="ECO:0000313" key="5">
    <source>
        <dbReference type="Proteomes" id="UP000245771"/>
    </source>
</evidence>
<evidence type="ECO:0000256" key="1">
    <source>
        <dbReference type="ARBA" id="ARBA00022737"/>
    </source>
</evidence>
<dbReference type="OrthoDB" id="9986677at2759"/>
<protein>
    <submittedName>
        <fullName evidence="4">ARM repeat-containing protein</fullName>
    </submittedName>
</protein>
<organism evidence="4 5">
    <name type="scientific">Meira miltonrushii</name>
    <dbReference type="NCBI Taxonomy" id="1280837"/>
    <lineage>
        <taxon>Eukaryota</taxon>
        <taxon>Fungi</taxon>
        <taxon>Dikarya</taxon>
        <taxon>Basidiomycota</taxon>
        <taxon>Ustilaginomycotina</taxon>
        <taxon>Exobasidiomycetes</taxon>
        <taxon>Exobasidiales</taxon>
        <taxon>Brachybasidiaceae</taxon>
        <taxon>Meira</taxon>
    </lineage>
</organism>
<keyword evidence="1" id="KW-0677">Repeat</keyword>
<dbReference type="GO" id="GO:0019888">
    <property type="term" value="F:protein phosphatase regulator activity"/>
    <property type="evidence" value="ECO:0007669"/>
    <property type="project" value="TreeGrafter"/>
</dbReference>
<dbReference type="STRING" id="1280837.A0A316VJI7"/>
<name>A0A316VJI7_9BASI</name>
<dbReference type="InterPro" id="IPR016024">
    <property type="entry name" value="ARM-type_fold"/>
</dbReference>
<feature type="region of interest" description="Disordered" evidence="3">
    <location>
        <begin position="635"/>
        <end position="758"/>
    </location>
</feature>
<feature type="compositionally biased region" description="Low complexity" evidence="3">
    <location>
        <begin position="237"/>
        <end position="249"/>
    </location>
</feature>
<dbReference type="SUPFAM" id="SSF48371">
    <property type="entry name" value="ARM repeat"/>
    <property type="match status" value="1"/>
</dbReference>
<dbReference type="EMBL" id="KZ819603">
    <property type="protein sequence ID" value="PWN36191.1"/>
    <property type="molecule type" value="Genomic_DNA"/>
</dbReference>
<dbReference type="PANTHER" id="PTHR10648">
    <property type="entry name" value="SERINE/THREONINE-PROTEIN PHOSPHATASE PP2A 65 KDA REGULATORY SUBUNIT"/>
    <property type="match status" value="1"/>
</dbReference>
<keyword evidence="5" id="KW-1185">Reference proteome</keyword>
<feature type="compositionally biased region" description="Polar residues" evidence="3">
    <location>
        <begin position="1996"/>
        <end position="2010"/>
    </location>
</feature>
<feature type="region of interest" description="Disordered" evidence="3">
    <location>
        <begin position="1765"/>
        <end position="1896"/>
    </location>
</feature>
<evidence type="ECO:0000256" key="2">
    <source>
        <dbReference type="PROSITE-ProRule" id="PRU00103"/>
    </source>
</evidence>
<feature type="compositionally biased region" description="Low complexity" evidence="3">
    <location>
        <begin position="635"/>
        <end position="655"/>
    </location>
</feature>
<feature type="compositionally biased region" description="Low complexity" evidence="3">
    <location>
        <begin position="147"/>
        <end position="161"/>
    </location>
</feature>
<dbReference type="InterPro" id="IPR051023">
    <property type="entry name" value="PP2A_Regulatory_Subunit_A"/>
</dbReference>
<evidence type="ECO:0000256" key="3">
    <source>
        <dbReference type="SAM" id="MobiDB-lite"/>
    </source>
</evidence>
<feature type="compositionally biased region" description="Polar residues" evidence="3">
    <location>
        <begin position="113"/>
        <end position="146"/>
    </location>
</feature>
<feature type="region of interest" description="Disordered" evidence="3">
    <location>
        <begin position="489"/>
        <end position="508"/>
    </location>
</feature>
<dbReference type="PROSITE" id="PS50077">
    <property type="entry name" value="HEAT_REPEAT"/>
    <property type="match status" value="1"/>
</dbReference>
<feature type="repeat" description="HEAT" evidence="2">
    <location>
        <begin position="1220"/>
        <end position="1258"/>
    </location>
</feature>
<proteinExistence type="predicted"/>
<feature type="region of interest" description="Disordered" evidence="3">
    <location>
        <begin position="427"/>
        <end position="475"/>
    </location>
</feature>
<feature type="compositionally biased region" description="Polar residues" evidence="3">
    <location>
        <begin position="427"/>
        <end position="442"/>
    </location>
</feature>
<feature type="region of interest" description="Disordered" evidence="3">
    <location>
        <begin position="1"/>
        <end position="355"/>
    </location>
</feature>
<feature type="compositionally biased region" description="Acidic residues" evidence="3">
    <location>
        <begin position="672"/>
        <end position="681"/>
    </location>
</feature>
<dbReference type="Gene3D" id="1.25.10.10">
    <property type="entry name" value="Leucine-rich Repeat Variant"/>
    <property type="match status" value="2"/>
</dbReference>